<dbReference type="GO" id="GO:0015937">
    <property type="term" value="P:coenzyme A biosynthetic process"/>
    <property type="evidence" value="ECO:0007669"/>
    <property type="project" value="UniProtKB-UniRule"/>
</dbReference>
<reference evidence="7 8" key="1">
    <citation type="submission" date="2017-09" db="EMBL/GenBank/DDBJ databases">
        <title>Depth-based differentiation of microbial function through sediment-hosted aquifers and enrichment of novel symbionts in the deep terrestrial subsurface.</title>
        <authorList>
            <person name="Probst A.J."/>
            <person name="Ladd B."/>
            <person name="Jarett J.K."/>
            <person name="Geller-Mcgrath D.E."/>
            <person name="Sieber C.M."/>
            <person name="Emerson J.B."/>
            <person name="Anantharaman K."/>
            <person name="Thomas B.C."/>
            <person name="Malmstrom R."/>
            <person name="Stieglmeier M."/>
            <person name="Klingl A."/>
            <person name="Woyke T."/>
            <person name="Ryan C.M."/>
            <person name="Banfield J.F."/>
        </authorList>
    </citation>
    <scope>NUCLEOTIDE SEQUENCE [LARGE SCALE GENOMIC DNA]</scope>
    <source>
        <strain evidence="7">CG07_land_8_20_14_0_80_42_15</strain>
    </source>
</reference>
<dbReference type="PROSITE" id="PS51219">
    <property type="entry name" value="DPCK"/>
    <property type="match status" value="1"/>
</dbReference>
<keyword evidence="3 5" id="KW-0067">ATP-binding</keyword>
<dbReference type="InterPro" id="IPR027417">
    <property type="entry name" value="P-loop_NTPase"/>
</dbReference>
<protein>
    <recommendedName>
        <fullName evidence="5 6">Dephospho-CoA kinase</fullName>
        <ecNumber evidence="5 6">2.7.1.24</ecNumber>
    </recommendedName>
    <alternativeName>
        <fullName evidence="5">Dephosphocoenzyme A kinase</fullName>
    </alternativeName>
</protein>
<sequence>MYGRGYKFKSPDSREGVYGEELAGHRMIIGVTGSFGTGKTTVAKMFAAKGAKILDADKLAHLALKKGTPTHKKIVLYFKKEGVLNKDGLVDKRKLAKAVFGNRKKLKRLTGIIQPFVIKKIKDFVRQMGRKGTIVIDAPLLIEAGLHKMVDKLIVVKADRKTQLLRCIKKKNFKKEEVIARIKNQMPLARKMKMADYVIDNNGNLADTKKQVGKIWREIKWI</sequence>
<dbReference type="GO" id="GO:0004140">
    <property type="term" value="F:dephospho-CoA kinase activity"/>
    <property type="evidence" value="ECO:0007669"/>
    <property type="project" value="UniProtKB-UniRule"/>
</dbReference>
<accession>A0A2J0L418</accession>
<dbReference type="GO" id="GO:0005524">
    <property type="term" value="F:ATP binding"/>
    <property type="evidence" value="ECO:0007669"/>
    <property type="project" value="UniProtKB-UniRule"/>
</dbReference>
<dbReference type="EC" id="2.7.1.24" evidence="5 6"/>
<evidence type="ECO:0000256" key="5">
    <source>
        <dbReference type="HAMAP-Rule" id="MF_00376"/>
    </source>
</evidence>
<comment type="subcellular location">
    <subcellularLocation>
        <location evidence="5">Cytoplasm</location>
    </subcellularLocation>
</comment>
<keyword evidence="4 5" id="KW-0173">Coenzyme A biosynthesis</keyword>
<dbReference type="HAMAP" id="MF_00376">
    <property type="entry name" value="Dephospho_CoA_kinase"/>
    <property type="match status" value="1"/>
</dbReference>
<comment type="function">
    <text evidence="5">Catalyzes the phosphorylation of the 3'-hydroxyl group of dephosphocoenzyme A to form coenzyme A.</text>
</comment>
<dbReference type="GO" id="GO:0005737">
    <property type="term" value="C:cytoplasm"/>
    <property type="evidence" value="ECO:0007669"/>
    <property type="project" value="UniProtKB-SubCell"/>
</dbReference>
<proteinExistence type="inferred from homology"/>
<evidence type="ECO:0000256" key="6">
    <source>
        <dbReference type="NCBIfam" id="TIGR00152"/>
    </source>
</evidence>
<keyword evidence="5 7" id="KW-0418">Kinase</keyword>
<dbReference type="NCBIfam" id="TIGR00152">
    <property type="entry name" value="dephospho-CoA kinase"/>
    <property type="match status" value="1"/>
</dbReference>
<comment type="pathway">
    <text evidence="5">Cofactor biosynthesis; coenzyme A biosynthesis; CoA from (R)-pantothenate: step 5/5.</text>
</comment>
<dbReference type="Pfam" id="PF01121">
    <property type="entry name" value="CoaE"/>
    <property type="match status" value="1"/>
</dbReference>
<keyword evidence="2 5" id="KW-0547">Nucleotide-binding</keyword>
<evidence type="ECO:0000313" key="7">
    <source>
        <dbReference type="EMBL" id="PIU42036.1"/>
    </source>
</evidence>
<comment type="similarity">
    <text evidence="1 5">Belongs to the CoaE family.</text>
</comment>
<feature type="binding site" evidence="5">
    <location>
        <begin position="36"/>
        <end position="41"/>
    </location>
    <ligand>
        <name>ATP</name>
        <dbReference type="ChEBI" id="CHEBI:30616"/>
    </ligand>
</feature>
<dbReference type="PANTHER" id="PTHR10695:SF46">
    <property type="entry name" value="BIFUNCTIONAL COENZYME A SYNTHASE-RELATED"/>
    <property type="match status" value="1"/>
</dbReference>
<evidence type="ECO:0000313" key="8">
    <source>
        <dbReference type="Proteomes" id="UP000230052"/>
    </source>
</evidence>
<name>A0A2J0L418_9BACT</name>
<dbReference type="PANTHER" id="PTHR10695">
    <property type="entry name" value="DEPHOSPHO-COA KINASE-RELATED"/>
    <property type="match status" value="1"/>
</dbReference>
<dbReference type="InterPro" id="IPR001977">
    <property type="entry name" value="Depp_CoAkinase"/>
</dbReference>
<comment type="caution">
    <text evidence="7">The sequence shown here is derived from an EMBL/GenBank/DDBJ whole genome shotgun (WGS) entry which is preliminary data.</text>
</comment>
<dbReference type="CDD" id="cd02022">
    <property type="entry name" value="DPCK"/>
    <property type="match status" value="1"/>
</dbReference>
<dbReference type="EMBL" id="PEWV01000022">
    <property type="protein sequence ID" value="PIU42036.1"/>
    <property type="molecule type" value="Genomic_DNA"/>
</dbReference>
<evidence type="ECO:0000256" key="3">
    <source>
        <dbReference type="ARBA" id="ARBA00022840"/>
    </source>
</evidence>
<dbReference type="AlphaFoldDB" id="A0A2J0L418"/>
<evidence type="ECO:0000256" key="2">
    <source>
        <dbReference type="ARBA" id="ARBA00022741"/>
    </source>
</evidence>
<keyword evidence="5" id="KW-0808">Transferase</keyword>
<dbReference type="Gene3D" id="3.40.50.300">
    <property type="entry name" value="P-loop containing nucleotide triphosphate hydrolases"/>
    <property type="match status" value="1"/>
</dbReference>
<organism evidence="7 8">
    <name type="scientific">Candidatus Aquitaenariimonas noxiae</name>
    <dbReference type="NCBI Taxonomy" id="1974741"/>
    <lineage>
        <taxon>Bacteria</taxon>
        <taxon>Pseudomonadati</taxon>
        <taxon>Candidatus Omnitrophota</taxon>
        <taxon>Candidatus Aquitaenariimonas</taxon>
    </lineage>
</organism>
<evidence type="ECO:0000256" key="4">
    <source>
        <dbReference type="ARBA" id="ARBA00022993"/>
    </source>
</evidence>
<dbReference type="SUPFAM" id="SSF52540">
    <property type="entry name" value="P-loop containing nucleoside triphosphate hydrolases"/>
    <property type="match status" value="1"/>
</dbReference>
<gene>
    <name evidence="5" type="primary">coaE</name>
    <name evidence="7" type="ORF">COS99_02280</name>
</gene>
<dbReference type="Proteomes" id="UP000230052">
    <property type="component" value="Unassembled WGS sequence"/>
</dbReference>
<keyword evidence="5" id="KW-0963">Cytoplasm</keyword>
<evidence type="ECO:0000256" key="1">
    <source>
        <dbReference type="ARBA" id="ARBA00009018"/>
    </source>
</evidence>
<dbReference type="UniPathway" id="UPA00241">
    <property type="reaction ID" value="UER00356"/>
</dbReference>
<comment type="catalytic activity">
    <reaction evidence="5">
        <text>3'-dephospho-CoA + ATP = ADP + CoA + H(+)</text>
        <dbReference type="Rhea" id="RHEA:18245"/>
        <dbReference type="ChEBI" id="CHEBI:15378"/>
        <dbReference type="ChEBI" id="CHEBI:30616"/>
        <dbReference type="ChEBI" id="CHEBI:57287"/>
        <dbReference type="ChEBI" id="CHEBI:57328"/>
        <dbReference type="ChEBI" id="CHEBI:456216"/>
        <dbReference type="EC" id="2.7.1.24"/>
    </reaction>
</comment>